<protein>
    <submittedName>
        <fullName evidence="2">DNA-binding SARP family transcriptional activator</fullName>
    </submittedName>
</protein>
<dbReference type="RefSeq" id="WP_133529225.1">
    <property type="nucleotide sequence ID" value="NZ_SNXO01000049.1"/>
</dbReference>
<dbReference type="GO" id="GO:0003677">
    <property type="term" value="F:DNA binding"/>
    <property type="evidence" value="ECO:0007669"/>
    <property type="project" value="UniProtKB-KW"/>
</dbReference>
<dbReference type="Pfam" id="PF03704">
    <property type="entry name" value="BTAD"/>
    <property type="match status" value="1"/>
</dbReference>
<dbReference type="PANTHER" id="PTHR35807">
    <property type="entry name" value="TRANSCRIPTIONAL REGULATOR REDD-RELATED"/>
    <property type="match status" value="1"/>
</dbReference>
<gene>
    <name evidence="2" type="ORF">EV211_1491</name>
</gene>
<evidence type="ECO:0000259" key="1">
    <source>
        <dbReference type="SMART" id="SM01043"/>
    </source>
</evidence>
<dbReference type="SUPFAM" id="SSF48452">
    <property type="entry name" value="TPR-like"/>
    <property type="match status" value="1"/>
</dbReference>
<keyword evidence="2" id="KW-0238">DNA-binding</keyword>
<dbReference type="InterPro" id="IPR036388">
    <property type="entry name" value="WH-like_DNA-bd_sf"/>
</dbReference>
<dbReference type="InterPro" id="IPR011990">
    <property type="entry name" value="TPR-like_helical_dom_sf"/>
</dbReference>
<dbReference type="SMART" id="SM01043">
    <property type="entry name" value="BTAD"/>
    <property type="match status" value="1"/>
</dbReference>
<dbReference type="AlphaFoldDB" id="A0A4R6PX10"/>
<evidence type="ECO:0000313" key="3">
    <source>
        <dbReference type="Proteomes" id="UP000295500"/>
    </source>
</evidence>
<dbReference type="Proteomes" id="UP000295500">
    <property type="component" value="Unassembled WGS sequence"/>
</dbReference>
<reference evidence="2 3" key="1">
    <citation type="submission" date="2019-03" db="EMBL/GenBank/DDBJ databases">
        <title>Genomic Encyclopedia of Type Strains, Phase IV (KMG-IV): sequencing the most valuable type-strain genomes for metagenomic binning, comparative biology and taxonomic classification.</title>
        <authorList>
            <person name="Goeker M."/>
        </authorList>
    </citation>
    <scope>NUCLEOTIDE SEQUENCE [LARGE SCALE GENOMIC DNA]</scope>
    <source>
        <strain evidence="2 3">DSM 28287</strain>
    </source>
</reference>
<comment type="caution">
    <text evidence="2">The sequence shown here is derived from an EMBL/GenBank/DDBJ whole genome shotgun (WGS) entry which is preliminary data.</text>
</comment>
<sequence length="391" mass="45575">MRYSDCGGLLKISFLGKPRIEFNQQDITKEFGSKAIALLCLLMINRNGYCNREKILAYLWPNSNDKSAKYNLRFNLWTIKKNVGLDGNGNEFLCVDRERCSINKDYEYQCDIALIKDLLDDNIDDLEDLETMRHFFNGELLEGYYFKECNEFNEVIIYERNLFEVAKVKLLLRLAKQYENRGDLDSCLNTLEETVKFAPYDEDIVLKIMEIYELQDKNSLAVIYYNTYKNRLVNLLGTQPSKKLTAKFYELSKRPSKGVKLGKTDFDTNNKQRICIKTKCINGIKYFWMASVIKSLLEVEGLQLEDYLTDTQLRDLSYIQPDIANSLGETSARTEVPDVRIAVAFVKLIEKISDSIRLKIIILAENEMDDFSRSLYEYLQDMRLHVDLISE</sequence>
<dbReference type="InterPro" id="IPR005158">
    <property type="entry name" value="BTAD"/>
</dbReference>
<proteinExistence type="predicted"/>
<organism evidence="2 3">
    <name type="scientific">Aminicella lysinilytica</name>
    <dbReference type="NCBI Taxonomy" id="433323"/>
    <lineage>
        <taxon>Bacteria</taxon>
        <taxon>Bacillati</taxon>
        <taxon>Bacillota</taxon>
        <taxon>Clostridia</taxon>
        <taxon>Peptostreptococcales</taxon>
        <taxon>Anaerovoracaceae</taxon>
        <taxon>Aminicella</taxon>
    </lineage>
</organism>
<accession>A0A4R6PX10</accession>
<dbReference type="InterPro" id="IPR051677">
    <property type="entry name" value="AfsR-DnrI-RedD_regulator"/>
</dbReference>
<evidence type="ECO:0000313" key="2">
    <source>
        <dbReference type="EMBL" id="TDP48635.1"/>
    </source>
</evidence>
<dbReference type="PANTHER" id="PTHR35807:SF2">
    <property type="entry name" value="TRANSCRIPTIONAL ACTIVATOR DOMAIN"/>
    <property type="match status" value="1"/>
</dbReference>
<keyword evidence="3" id="KW-1185">Reference proteome</keyword>
<dbReference type="EMBL" id="SNXO01000049">
    <property type="protein sequence ID" value="TDP48635.1"/>
    <property type="molecule type" value="Genomic_DNA"/>
</dbReference>
<dbReference type="OrthoDB" id="190810at2"/>
<dbReference type="Gene3D" id="1.10.10.10">
    <property type="entry name" value="Winged helix-like DNA-binding domain superfamily/Winged helix DNA-binding domain"/>
    <property type="match status" value="1"/>
</dbReference>
<dbReference type="Gene3D" id="1.25.40.10">
    <property type="entry name" value="Tetratricopeptide repeat domain"/>
    <property type="match status" value="1"/>
</dbReference>
<dbReference type="InterPro" id="IPR016032">
    <property type="entry name" value="Sig_transdc_resp-reg_C-effctor"/>
</dbReference>
<name>A0A4R6PX10_9FIRM</name>
<dbReference type="GO" id="GO:0006355">
    <property type="term" value="P:regulation of DNA-templated transcription"/>
    <property type="evidence" value="ECO:0007669"/>
    <property type="project" value="InterPro"/>
</dbReference>
<feature type="domain" description="Bacterial transcriptional activator" evidence="1">
    <location>
        <begin position="110"/>
        <end position="252"/>
    </location>
</feature>
<dbReference type="SUPFAM" id="SSF46894">
    <property type="entry name" value="C-terminal effector domain of the bipartite response regulators"/>
    <property type="match status" value="1"/>
</dbReference>